<evidence type="ECO:0000256" key="1">
    <source>
        <dbReference type="SAM" id="Coils"/>
    </source>
</evidence>
<feature type="compositionally biased region" description="Low complexity" evidence="2">
    <location>
        <begin position="644"/>
        <end position="653"/>
    </location>
</feature>
<feature type="region of interest" description="Disordered" evidence="2">
    <location>
        <begin position="463"/>
        <end position="668"/>
    </location>
</feature>
<dbReference type="OrthoDB" id="445172at2759"/>
<feature type="compositionally biased region" description="Polar residues" evidence="2">
    <location>
        <begin position="128"/>
        <end position="138"/>
    </location>
</feature>
<feature type="compositionally biased region" description="Basic and acidic residues" evidence="2">
    <location>
        <begin position="654"/>
        <end position="663"/>
    </location>
</feature>
<accession>A0A812IT82</accession>
<evidence type="ECO:0000313" key="4">
    <source>
        <dbReference type="Proteomes" id="UP000601435"/>
    </source>
</evidence>
<feature type="compositionally biased region" description="Basic and acidic residues" evidence="2">
    <location>
        <begin position="601"/>
        <end position="617"/>
    </location>
</feature>
<feature type="compositionally biased region" description="Acidic residues" evidence="2">
    <location>
        <begin position="525"/>
        <end position="551"/>
    </location>
</feature>
<name>A0A812IT82_9DINO</name>
<feature type="region of interest" description="Disordered" evidence="2">
    <location>
        <begin position="92"/>
        <end position="138"/>
    </location>
</feature>
<evidence type="ECO:0000256" key="2">
    <source>
        <dbReference type="SAM" id="MobiDB-lite"/>
    </source>
</evidence>
<comment type="caution">
    <text evidence="3">The sequence shown here is derived from an EMBL/GenBank/DDBJ whole genome shotgun (WGS) entry which is preliminary data.</text>
</comment>
<proteinExistence type="predicted"/>
<protein>
    <submittedName>
        <fullName evidence="3">Uncharacterized protein</fullName>
    </submittedName>
</protein>
<feature type="compositionally biased region" description="Basic residues" evidence="2">
    <location>
        <begin position="583"/>
        <end position="600"/>
    </location>
</feature>
<feature type="region of interest" description="Disordered" evidence="2">
    <location>
        <begin position="37"/>
        <end position="58"/>
    </location>
</feature>
<dbReference type="AlphaFoldDB" id="A0A812IT82"/>
<gene>
    <name evidence="3" type="ORF">SNEC2469_LOCUS336</name>
</gene>
<feature type="compositionally biased region" description="Basic and acidic residues" evidence="2">
    <location>
        <begin position="484"/>
        <end position="496"/>
    </location>
</feature>
<organism evidence="3 4">
    <name type="scientific">Symbiodinium necroappetens</name>
    <dbReference type="NCBI Taxonomy" id="1628268"/>
    <lineage>
        <taxon>Eukaryota</taxon>
        <taxon>Sar</taxon>
        <taxon>Alveolata</taxon>
        <taxon>Dinophyceae</taxon>
        <taxon>Suessiales</taxon>
        <taxon>Symbiodiniaceae</taxon>
        <taxon>Symbiodinium</taxon>
    </lineage>
</organism>
<dbReference type="Proteomes" id="UP000601435">
    <property type="component" value="Unassembled WGS sequence"/>
</dbReference>
<dbReference type="EMBL" id="CAJNJA010001382">
    <property type="protein sequence ID" value="CAE7158931.1"/>
    <property type="molecule type" value="Genomic_DNA"/>
</dbReference>
<reference evidence="3" key="1">
    <citation type="submission" date="2021-02" db="EMBL/GenBank/DDBJ databases">
        <authorList>
            <person name="Dougan E. K."/>
            <person name="Rhodes N."/>
            <person name="Thang M."/>
            <person name="Chan C."/>
        </authorList>
    </citation>
    <scope>NUCLEOTIDE SEQUENCE</scope>
</reference>
<evidence type="ECO:0000313" key="3">
    <source>
        <dbReference type="EMBL" id="CAE7158931.1"/>
    </source>
</evidence>
<keyword evidence="4" id="KW-1185">Reference proteome</keyword>
<feature type="compositionally biased region" description="Basic residues" evidence="2">
    <location>
        <begin position="503"/>
        <end position="519"/>
    </location>
</feature>
<feature type="coiled-coil region" evidence="1">
    <location>
        <begin position="148"/>
        <end position="187"/>
    </location>
</feature>
<keyword evidence="1" id="KW-0175">Coiled coil</keyword>
<feature type="compositionally biased region" description="Low complexity" evidence="2">
    <location>
        <begin position="106"/>
        <end position="119"/>
    </location>
</feature>
<sequence>MSLMEKEKMESRKWEMMLMMRHRLCSILDIIATDRDATSTHPGKEPLSPRSQAKQRKQHYLVKDRSYGYLCVLCGNHSQDISALKARPCFPLPDLQPLDEKRETASKSSGKPSKAGSPPRGVRRERSLTATEAESEVTPSQAMMLEELASLQRQQALLEELMQLQELKDFEKALQEEEYQLEQALRQSALDAEEQELLKRKRSMEADETQAARMKTPKVTPLNEAIFEAKPLQAEQAPPAILESTKAESNEAGEAPAAILMESTKAESCHAGEAPAAILEPTEAESPAGEARAAILESTKAESPAGEAKAAILESTKAESPAGEAPVIRLEKHMAVHEGVVCFLVAVPAGCPDVVDTLPQELFFDEPHVGATLAIDDEMAVDLPGTCRRLEVPEGRLEVPGASDATVENEKVEKASSVSLRIEPVSDCDCDEDGEEELPEEDVLIDYKDGKLEVAKVCEEPPKVASPSKATVFYDRLPPCPVQMDHKPTTPKEQREALGIQSKRGRGRGGGRGRGRGRGRKPEACDELEEEEEQEEVEEQEGEEDDEEDDVESKPATTGVRKVPKAKALPKKAVAKATAKAKATAHAKVTAKAKATPKAKSKPEQKKAAKEGRAAKEEEQEIPSNKRKKNDPTPKVAAKPSKTKSAGKNAGDAAAEKKAEKSRKSVAYHRAVKEATESGMSEAEAKEVLCLRWMSNLAFDERYTLFEVFAGAGNVSALWKEHGHTVASYDRLYDKSMDFVSSAGFGYIDKNGKKRFVGKLPELKESGIYTKTFGENLLKAFQEWRKLPPADRADIRTRRAIDLGNSDKEIFASLPTGDLWLDSRVHETFLYLYGSKNCQIPDSWAGVMESFKEDVVQKACGDECLRSELRELSEQACS</sequence>
<feature type="compositionally biased region" description="Basic residues" evidence="2">
    <location>
        <begin position="562"/>
        <end position="574"/>
    </location>
</feature>